<dbReference type="SUPFAM" id="SSF53335">
    <property type="entry name" value="S-adenosyl-L-methionine-dependent methyltransferases"/>
    <property type="match status" value="1"/>
</dbReference>
<evidence type="ECO:0000313" key="5">
    <source>
        <dbReference type="EMBL" id="NBD22337.1"/>
    </source>
</evidence>
<evidence type="ECO:0000256" key="1">
    <source>
        <dbReference type="ARBA" id="ARBA00022603"/>
    </source>
</evidence>
<feature type="domain" description="Methyltransferase" evidence="4">
    <location>
        <begin position="53"/>
        <end position="154"/>
    </location>
</feature>
<keyword evidence="6" id="KW-1185">Reference proteome</keyword>
<dbReference type="CDD" id="cd02440">
    <property type="entry name" value="AdoMet_MTases"/>
    <property type="match status" value="1"/>
</dbReference>
<accession>A0ABW9XIA2</accession>
<keyword evidence="3" id="KW-0949">S-adenosyl-L-methionine</keyword>
<evidence type="ECO:0000313" key="6">
    <source>
        <dbReference type="Proteomes" id="UP000665561"/>
    </source>
</evidence>
<keyword evidence="2" id="KW-0808">Transferase</keyword>
<dbReference type="GO" id="GO:0008168">
    <property type="term" value="F:methyltransferase activity"/>
    <property type="evidence" value="ECO:0007669"/>
    <property type="project" value="UniProtKB-KW"/>
</dbReference>
<name>A0ABW9XIA2_9BACL</name>
<protein>
    <submittedName>
        <fullName evidence="5">Methyltransferase domain-containing protein</fullName>
    </submittedName>
</protein>
<dbReference type="Gene3D" id="3.40.50.150">
    <property type="entry name" value="Vaccinia Virus protein VP39"/>
    <property type="match status" value="1"/>
</dbReference>
<dbReference type="InterPro" id="IPR029063">
    <property type="entry name" value="SAM-dependent_MTases_sf"/>
</dbReference>
<dbReference type="RefSeq" id="WP_161740122.1">
    <property type="nucleotide sequence ID" value="NZ_JAAAMV010000001.1"/>
</dbReference>
<dbReference type="EMBL" id="JAAAMV010000001">
    <property type="protein sequence ID" value="NBD22337.1"/>
    <property type="molecule type" value="Genomic_DNA"/>
</dbReference>
<dbReference type="PANTHER" id="PTHR43464:SF19">
    <property type="entry name" value="UBIQUINONE BIOSYNTHESIS O-METHYLTRANSFERASE, MITOCHONDRIAL"/>
    <property type="match status" value="1"/>
</dbReference>
<comment type="caution">
    <text evidence="5">The sequence shown here is derived from an EMBL/GenBank/DDBJ whole genome shotgun (WGS) entry which is preliminary data.</text>
</comment>
<dbReference type="PANTHER" id="PTHR43464">
    <property type="entry name" value="METHYLTRANSFERASE"/>
    <property type="match status" value="1"/>
</dbReference>
<reference evidence="5 6" key="1">
    <citation type="submission" date="2020-01" db="EMBL/GenBank/DDBJ databases">
        <title>Paenibacillus soybeanensis sp. nov. isolated from the nodules of soybean (Glycine max(L.) Merr).</title>
        <authorList>
            <person name="Wang H."/>
        </authorList>
    </citation>
    <scope>NUCLEOTIDE SEQUENCE [LARGE SCALE GENOMIC DNA]</scope>
    <source>
        <strain evidence="5 6">T1</strain>
    </source>
</reference>
<keyword evidence="1 5" id="KW-0489">Methyltransferase</keyword>
<evidence type="ECO:0000256" key="3">
    <source>
        <dbReference type="ARBA" id="ARBA00022691"/>
    </source>
</evidence>
<gene>
    <name evidence="5" type="ORF">GT019_00475</name>
</gene>
<evidence type="ECO:0000256" key="2">
    <source>
        <dbReference type="ARBA" id="ARBA00022679"/>
    </source>
</evidence>
<evidence type="ECO:0000259" key="4">
    <source>
        <dbReference type="Pfam" id="PF13649"/>
    </source>
</evidence>
<sequence length="236" mass="25881">MDRITYIREQEKAYHDACYREHGLFEPGSWLHKPVRTVMELMAEFEGREDLRVLDLGCGIGRNSIPIAEALIGRRSTVVGVDLLDSAVAQLAAYSRKFGVASIIRPVLSSIEAFEIEPGRYDYIVAVSTLEHLASLEALDAKLAEMVRGTKAGGVHCLVVGTGIGEKDADTGEALEPLFEINLATTELLALFDKHYAGWEMLARTVKPLVFDIDRQGRPVILASDCVTLAAKRPIG</sequence>
<proteinExistence type="predicted"/>
<dbReference type="Pfam" id="PF13649">
    <property type="entry name" value="Methyltransf_25"/>
    <property type="match status" value="1"/>
</dbReference>
<dbReference type="Proteomes" id="UP000665561">
    <property type="component" value="Unassembled WGS sequence"/>
</dbReference>
<organism evidence="5 6">
    <name type="scientific">Paenibacillus glycinis</name>
    <dbReference type="NCBI Taxonomy" id="2697035"/>
    <lineage>
        <taxon>Bacteria</taxon>
        <taxon>Bacillati</taxon>
        <taxon>Bacillota</taxon>
        <taxon>Bacilli</taxon>
        <taxon>Bacillales</taxon>
        <taxon>Paenibacillaceae</taxon>
        <taxon>Paenibacillus</taxon>
    </lineage>
</organism>
<dbReference type="InterPro" id="IPR041698">
    <property type="entry name" value="Methyltransf_25"/>
</dbReference>
<dbReference type="GO" id="GO:0032259">
    <property type="term" value="P:methylation"/>
    <property type="evidence" value="ECO:0007669"/>
    <property type="project" value="UniProtKB-KW"/>
</dbReference>